<dbReference type="Pfam" id="PF24657">
    <property type="entry name" value="DUF7646"/>
    <property type="match status" value="1"/>
</dbReference>
<evidence type="ECO:0000259" key="10">
    <source>
        <dbReference type="Pfam" id="PF24538"/>
    </source>
</evidence>
<dbReference type="InterPro" id="IPR056064">
    <property type="entry name" value="DUF7647"/>
</dbReference>
<evidence type="ECO:0008006" key="16">
    <source>
        <dbReference type="Google" id="ProtNLM"/>
    </source>
</evidence>
<evidence type="ECO:0000256" key="5">
    <source>
        <dbReference type="ARBA" id="ARBA00023242"/>
    </source>
</evidence>
<dbReference type="Gene3D" id="1.10.10.10">
    <property type="entry name" value="Winged helix-like DNA-binding domain superfamily/Winged helix DNA-binding domain"/>
    <property type="match status" value="1"/>
</dbReference>
<sequence length="1873" mass="211308">MDTLIASALEEICSRGPGGLTLTSLWSVLTPTPSLPLKSALWSNLLSVPSLQFTLPGKDTPLSPTDVTIRRFEDAERLCLKIAAKEQLRDCFVGLYDTPSSGISAPQLRALERLASARTDGIAQNQLAKEFGIEGKNLFYIVRNLESRGLIVRQPAVVKTTEAGGEGEGKNSWSVTTNLMYLYRYAKHLGIQQRLEINKEGRSLENVGDEEEYGGEVVGDGLRDEVLVMDYLPALKAICDKLDEVNEKVLVMSDIKRDLGYTGTRGHRSWRNVCRRLKDAGLVEEFEAKVNGKVERCLRLLKKFSPREFESKTIGCGENCDSEQMIKFGRISQPTEQLVELPIDHQIYDMIDAEGSEGATVMEVCGRLGLDKKRNYPRFQNMVSRFGMHLQAENHKRTVAFRVWTSRTCNSEASNVFQSKSKIPYSDNNLDLDVGSPHVSGTLIENFVQNDYPTSKVDNVIPEDPNIEESEPNFYQGSQKDVMADDVANCPGKETEPNAPRGSTSSPGLDLANMEVGTHDTSSQITSTLSNLPSSLSHQMYPYMPLTSDGALREQRILQRLEDEKFILRSELHRWLVSFEKEKCTTMDRKTIDRILNKLQQQGRCRCVHINVPVVTNCGRSRITMVILHPSIQGFPPELMGEIHDRLRSFEKEVRRQGSSWRKNNESVPVLNEVVRSQMSAVSDENAAKSEAMRTNGFVLAKMVRAKLLHRFIWDYVRSIPGWDEVLSSGKDTCTYKLFALEEAVKAIPVELFLQVAGSTNKFDDMLEKCQKSLRLCDLPVEEYKSLMDTRATGRLSVIVDILRRLKLIRLVHGGHSEEGSKVRHAKCTHAIELKPYLEEPLSVYSTFNLRSSDLRPRIRHDFILSEGVAVDEYWKILEYCYAATDPKAALHAFPGSAVPEVFLQKSWTSLRVMSADQRAELLKRVAKDHMHRKISYKECEKIAKDLNLSLQQVLRVYYDKYQQRLSGFQSVVDTNREDFLPSIRKGSESSKKRKKYMQPSSVNCSSLDSANEEVVELEHHKLPGTGEQFEKGDLYTSGDQTDHFPMYQEDVQPNIVGEQEPDDDGECYSVISQYANSKMKPSRKGRFSWTDEADRQLVIQYARHRAVLGAKFHRIDWNSLPNLPAPPKNCARRMASLNRNTKFRKAVMKLCTMLSERFVKHLEKGQNMPSNDNRCRVLVSSVEEGPYRRFSGTKECVEGADFTEETWDDFNQENIKKAFEDVLLWKRMAKLDASKRFESSTGEWSNLNTNSEGYNHGESESVPRANLNEDTQNLGRGRHKDSLGRSRFQRLHEKFTKLLSKGTNISRQVHRSVAVSNAVELLKLVFLSTSTAPELQNLLSETLRRYSERDLFTAFSYLREKRIMIGGDGGQPFLLSQQFLHSVSKSQFPVNTGKRAANFSNWLYERHKELTEVGISLYANLHCGDIFQLFALVSSGELSISPCLPDDGVGEAEDFRNLKRKADDDDLSDDNRVKKLKSLADSELISRREKGFPGISVSVQHATISTIDTVELFKDGDTIAGEPHWSDILGKKIVSCSSNCDLTEEVPNLDSIIPAAEWSSKSPWEAMADYAEYQVPVTKQVHGLNPEVFKAIYAAIQMAGDQGLSTEEVSHAILPVFLSGVNMQHECAIDILQVFGWVLKVNAFESVRIVDSLYRSKYFLTTGFHQELTQHPVKNSICKNNDLRPISQPLNLDVISGSSKEKVILGDNNVHKVTILNLPEDALALDGNQSCSTNECGLLDKNSRGCNDERETLNCSSGGFSMPILPWINGDGTINRVIYDGLVRRVFGIVMQNPGMLEDDIILRLDVLNPQSCRSLLELMILDKHLIVRNMIQSTSNGPPPLLGTLLGRNYKESNLVYRKHFFANLMRPSLL</sequence>
<dbReference type="PANTHER" id="PTHR15180">
    <property type="entry name" value="GENERAL TRANSCRIPTION FACTOR 3C POLYPEPTIDE 1"/>
    <property type="match status" value="1"/>
</dbReference>
<feature type="region of interest" description="Disordered" evidence="6">
    <location>
        <begin position="487"/>
        <end position="528"/>
    </location>
</feature>
<dbReference type="CDD" id="cd16169">
    <property type="entry name" value="Tau138_eWH"/>
    <property type="match status" value="1"/>
</dbReference>
<feature type="domain" description="DUF7647" evidence="13">
    <location>
        <begin position="734"/>
        <end position="909"/>
    </location>
</feature>
<dbReference type="InterPro" id="IPR035625">
    <property type="entry name" value="Tfc3-like_eWH"/>
</dbReference>
<dbReference type="GO" id="GO:0000127">
    <property type="term" value="C:transcription factor TFIIIC complex"/>
    <property type="evidence" value="ECO:0007669"/>
    <property type="project" value="InterPro"/>
</dbReference>
<keyword evidence="3" id="KW-0238">DNA-binding</keyword>
<reference evidence="14 15" key="1">
    <citation type="submission" date="2021-09" db="EMBL/GenBank/DDBJ databases">
        <title>Genomic insights and catalytic innovation underlie evolution of tropane alkaloids biosynthesis.</title>
        <authorList>
            <person name="Wang Y.-J."/>
            <person name="Tian T."/>
            <person name="Huang J.-P."/>
            <person name="Huang S.-X."/>
        </authorList>
    </citation>
    <scope>NUCLEOTIDE SEQUENCE [LARGE SCALE GENOMIC DNA]</scope>
    <source>
        <strain evidence="14">KIB-2018</strain>
        <tissue evidence="14">Leaf</tissue>
    </source>
</reference>
<dbReference type="InterPro" id="IPR056062">
    <property type="entry name" value="DUF7645"/>
</dbReference>
<evidence type="ECO:0000256" key="6">
    <source>
        <dbReference type="SAM" id="MobiDB-lite"/>
    </source>
</evidence>
<evidence type="ECO:0000259" key="8">
    <source>
        <dbReference type="Pfam" id="PF23704"/>
    </source>
</evidence>
<dbReference type="Pfam" id="PF24101">
    <property type="entry name" value="WHD_GTF3C1"/>
    <property type="match status" value="1"/>
</dbReference>
<comment type="caution">
    <text evidence="14">The sequence shown here is derived from an EMBL/GenBank/DDBJ whole genome shotgun (WGS) entry which is preliminary data.</text>
</comment>
<protein>
    <recommendedName>
        <fullName evidence="16">B-block binding subunit of TFIIIC</fullName>
    </recommendedName>
</protein>
<dbReference type="InterPro" id="IPR056020">
    <property type="entry name" value="DUF7599"/>
</dbReference>
<feature type="compositionally biased region" description="Polar residues" evidence="6">
    <location>
        <begin position="1242"/>
        <end position="1254"/>
    </location>
</feature>
<evidence type="ECO:0000259" key="12">
    <source>
        <dbReference type="Pfam" id="PF24657"/>
    </source>
</evidence>
<gene>
    <name evidence="14" type="ORF">K2173_024531</name>
</gene>
<feature type="domain" description="DUF7599" evidence="10">
    <location>
        <begin position="230"/>
        <end position="312"/>
    </location>
</feature>
<evidence type="ECO:0000259" key="9">
    <source>
        <dbReference type="Pfam" id="PF24101"/>
    </source>
</evidence>
<evidence type="ECO:0000259" key="7">
    <source>
        <dbReference type="Pfam" id="PF04182"/>
    </source>
</evidence>
<dbReference type="Proteomes" id="UP001159364">
    <property type="component" value="Linkage Group LG09"/>
</dbReference>
<dbReference type="InterPro" id="IPR056467">
    <property type="entry name" value="eWH_GTF3C1"/>
</dbReference>
<keyword evidence="4" id="KW-0804">Transcription</keyword>
<evidence type="ECO:0000256" key="2">
    <source>
        <dbReference type="ARBA" id="ARBA00022553"/>
    </source>
</evidence>
<keyword evidence="2" id="KW-0597">Phosphoprotein</keyword>
<dbReference type="InterPro" id="IPR036390">
    <property type="entry name" value="WH_DNA-bd_sf"/>
</dbReference>
<dbReference type="GO" id="GO:0005634">
    <property type="term" value="C:nucleus"/>
    <property type="evidence" value="ECO:0007669"/>
    <property type="project" value="UniProtKB-SubCell"/>
</dbReference>
<feature type="region of interest" description="Disordered" evidence="6">
    <location>
        <begin position="983"/>
        <end position="1004"/>
    </location>
</feature>
<dbReference type="GO" id="GO:0003677">
    <property type="term" value="F:DNA binding"/>
    <property type="evidence" value="ECO:0007669"/>
    <property type="project" value="UniProtKB-KW"/>
</dbReference>
<accession>A0AAV8SVF0</accession>
<dbReference type="InterPro" id="IPR007309">
    <property type="entry name" value="TFIIIC_Bblock-bd"/>
</dbReference>
<evidence type="ECO:0000259" key="11">
    <source>
        <dbReference type="Pfam" id="PF24655"/>
    </source>
</evidence>
<keyword evidence="15" id="KW-1185">Reference proteome</keyword>
<feature type="domain" description="DUF7646" evidence="12">
    <location>
        <begin position="331"/>
        <end position="412"/>
    </location>
</feature>
<evidence type="ECO:0000256" key="1">
    <source>
        <dbReference type="ARBA" id="ARBA00004123"/>
    </source>
</evidence>
<dbReference type="Pfam" id="PF23704">
    <property type="entry name" value="WHD_GTF3C1_N"/>
    <property type="match status" value="1"/>
</dbReference>
<proteinExistence type="predicted"/>
<dbReference type="InterPro" id="IPR044210">
    <property type="entry name" value="Tfc3-like"/>
</dbReference>
<feature type="domain" description="B-block binding subunit of TFIIIC" evidence="7">
    <location>
        <begin position="106"/>
        <end position="187"/>
    </location>
</feature>
<dbReference type="Pfam" id="PF04182">
    <property type="entry name" value="B-block_TFIIIC"/>
    <property type="match status" value="1"/>
</dbReference>
<evidence type="ECO:0000313" key="15">
    <source>
        <dbReference type="Proteomes" id="UP001159364"/>
    </source>
</evidence>
<dbReference type="SUPFAM" id="SSF46785">
    <property type="entry name" value="Winged helix' DNA-binding domain"/>
    <property type="match status" value="1"/>
</dbReference>
<evidence type="ECO:0000313" key="14">
    <source>
        <dbReference type="EMBL" id="KAJ8755986.1"/>
    </source>
</evidence>
<feature type="domain" description="General transcription factor 3C polypeptide 1 winged-helix" evidence="8">
    <location>
        <begin position="1"/>
        <end position="96"/>
    </location>
</feature>
<evidence type="ECO:0000259" key="13">
    <source>
        <dbReference type="Pfam" id="PF24658"/>
    </source>
</evidence>
<dbReference type="GO" id="GO:0042791">
    <property type="term" value="P:5S class rRNA transcription by RNA polymerase III"/>
    <property type="evidence" value="ECO:0007669"/>
    <property type="project" value="TreeGrafter"/>
</dbReference>
<feature type="domain" description="DUF7645" evidence="11">
    <location>
        <begin position="910"/>
        <end position="970"/>
    </location>
</feature>
<dbReference type="PANTHER" id="PTHR15180:SF1">
    <property type="entry name" value="GENERAL TRANSCRIPTION FACTOR 3C POLYPEPTIDE 1"/>
    <property type="match status" value="1"/>
</dbReference>
<organism evidence="14 15">
    <name type="scientific">Erythroxylum novogranatense</name>
    <dbReference type="NCBI Taxonomy" id="1862640"/>
    <lineage>
        <taxon>Eukaryota</taxon>
        <taxon>Viridiplantae</taxon>
        <taxon>Streptophyta</taxon>
        <taxon>Embryophyta</taxon>
        <taxon>Tracheophyta</taxon>
        <taxon>Spermatophyta</taxon>
        <taxon>Magnoliopsida</taxon>
        <taxon>eudicotyledons</taxon>
        <taxon>Gunneridae</taxon>
        <taxon>Pentapetalae</taxon>
        <taxon>rosids</taxon>
        <taxon>fabids</taxon>
        <taxon>Malpighiales</taxon>
        <taxon>Erythroxylaceae</taxon>
        <taxon>Erythroxylum</taxon>
    </lineage>
</organism>
<dbReference type="InterPro" id="IPR056428">
    <property type="entry name" value="WH_GTF3C1"/>
</dbReference>
<comment type="subcellular location">
    <subcellularLocation>
        <location evidence="1">Nucleus</location>
    </subcellularLocation>
</comment>
<feature type="region of interest" description="Disordered" evidence="6">
    <location>
        <begin position="1242"/>
        <end position="1283"/>
    </location>
</feature>
<dbReference type="Pfam" id="PF24658">
    <property type="entry name" value="DUF7647"/>
    <property type="match status" value="1"/>
</dbReference>
<dbReference type="Pfam" id="PF24655">
    <property type="entry name" value="DUF7645"/>
    <property type="match status" value="1"/>
</dbReference>
<keyword evidence="5" id="KW-0539">Nucleus</keyword>
<dbReference type="EMBL" id="JAIWQS010000009">
    <property type="protein sequence ID" value="KAJ8755986.1"/>
    <property type="molecule type" value="Genomic_DNA"/>
</dbReference>
<name>A0AAV8SVF0_9ROSI</name>
<dbReference type="InterPro" id="IPR056063">
    <property type="entry name" value="DUF7646"/>
</dbReference>
<dbReference type="Pfam" id="PF24538">
    <property type="entry name" value="DUF7599"/>
    <property type="match status" value="1"/>
</dbReference>
<evidence type="ECO:0000256" key="4">
    <source>
        <dbReference type="ARBA" id="ARBA00023163"/>
    </source>
</evidence>
<evidence type="ECO:0000256" key="3">
    <source>
        <dbReference type="ARBA" id="ARBA00023125"/>
    </source>
</evidence>
<dbReference type="GO" id="GO:0006384">
    <property type="term" value="P:transcription initiation at RNA polymerase III promoter"/>
    <property type="evidence" value="ECO:0007669"/>
    <property type="project" value="InterPro"/>
</dbReference>
<feature type="domain" description="GTF3C1 extended winged-helix" evidence="9">
    <location>
        <begin position="546"/>
        <end position="655"/>
    </location>
</feature>
<dbReference type="InterPro" id="IPR036388">
    <property type="entry name" value="WH-like_DNA-bd_sf"/>
</dbReference>